<dbReference type="InterPro" id="IPR009050">
    <property type="entry name" value="Globin-like_sf"/>
</dbReference>
<evidence type="ECO:0000256" key="3">
    <source>
        <dbReference type="PROSITE-ProRule" id="PRU00284"/>
    </source>
</evidence>
<evidence type="ECO:0000313" key="9">
    <source>
        <dbReference type="Proteomes" id="UP000240527"/>
    </source>
</evidence>
<dbReference type="InterPro" id="IPR051310">
    <property type="entry name" value="MCP_chemotaxis"/>
</dbReference>
<dbReference type="Pfam" id="PF00015">
    <property type="entry name" value="MCPsignal"/>
    <property type="match status" value="1"/>
</dbReference>
<evidence type="ECO:0000256" key="5">
    <source>
        <dbReference type="SAM" id="MobiDB-lite"/>
    </source>
</evidence>
<dbReference type="InterPro" id="IPR004090">
    <property type="entry name" value="Chemotax_Me-accpt_rcpt"/>
</dbReference>
<feature type="region of interest" description="Disordered" evidence="5">
    <location>
        <begin position="487"/>
        <end position="507"/>
    </location>
</feature>
<dbReference type="PANTHER" id="PTHR43531:SF11">
    <property type="entry name" value="METHYL-ACCEPTING CHEMOTAXIS PROTEIN 3"/>
    <property type="match status" value="1"/>
</dbReference>
<keyword evidence="3" id="KW-0807">Transducer</keyword>
<dbReference type="PROSITE" id="PS50885">
    <property type="entry name" value="HAMP"/>
    <property type="match status" value="1"/>
</dbReference>
<name>A0ABM6TJ14_9CAUL</name>
<dbReference type="InterPro" id="IPR039379">
    <property type="entry name" value="Protoglobin_sensor_dom"/>
</dbReference>
<dbReference type="Gene3D" id="1.10.287.950">
    <property type="entry name" value="Methyl-accepting chemotaxis protein"/>
    <property type="match status" value="1"/>
</dbReference>
<feature type="domain" description="HAMP" evidence="7">
    <location>
        <begin position="181"/>
        <end position="233"/>
    </location>
</feature>
<keyword evidence="9" id="KW-1185">Reference proteome</keyword>
<evidence type="ECO:0000313" key="8">
    <source>
        <dbReference type="EMBL" id="AVQ03194.1"/>
    </source>
</evidence>
<dbReference type="InterPro" id="IPR003660">
    <property type="entry name" value="HAMP_dom"/>
</dbReference>
<dbReference type="CDD" id="cd11386">
    <property type="entry name" value="MCP_signal"/>
    <property type="match status" value="1"/>
</dbReference>
<sequence>MGADAKLDQRMAFMRFDDRARSALRGVQPVIEAEIGTALGQFYDQVRAFPETRGKFRDEAHIAAAERAQAAHWGRIARADYGDSYVSDVERIGRAHVRAELEPRWYIGGYAVVAEELIRAVISKRAKGLFNGAKSDQELADGLSAMVKAIFLDMDLAISSYIAFMDEQRQALEAEREAGQRRQAEAVKALGVALSRLAEGDLSTQVEGSLSPEFQGLRADFEKAVGSLDAAMHAVERSAGGIFAGAEQIARGAEDLSERTERQAATLEQTAAAVEELTTAVGKTAQNARDVSSQVEQASAEARRSGEVVSRAAEAMTKIEAQSQQVNQILGVIDEIAFQTNLLALNAGVEAARAGDAGKGFAVVAQEVRALAQRSADAAKEIKSLITESSRQVGEGVELVGQTGEALRGIVEKVGGIGAMVTAIAASASDQAEALGQVNSAVNQLDQVTQRNASMVAQSTQATHALCAEASDLSKHVGAFRLGGEVGRTSGGPAGQQASSDNAVHSAHARIAAFARPGR</sequence>
<dbReference type="InterPro" id="IPR004089">
    <property type="entry name" value="MCPsignal_dom"/>
</dbReference>
<protein>
    <submittedName>
        <fullName evidence="8">Globin-coupled sensor protein</fullName>
    </submittedName>
</protein>
<proteinExistence type="inferred from homology"/>
<reference evidence="8 9" key="1">
    <citation type="journal article" date="2015" name="Biotechnol. Bioeng.">
        <title>Genome sequence and phenotypic characterization of Caulobacter segnis.</title>
        <authorList>
            <person name="Patel S."/>
            <person name="Fletcher B."/>
            <person name="Scott D.C."/>
            <person name="Ely B."/>
        </authorList>
    </citation>
    <scope>NUCLEOTIDE SEQUENCE [LARGE SCALE GENOMIC DNA]</scope>
    <source>
        <strain evidence="8 9">TK0059</strain>
    </source>
</reference>
<dbReference type="SUPFAM" id="SSF46458">
    <property type="entry name" value="Globin-like"/>
    <property type="match status" value="1"/>
</dbReference>
<dbReference type="EMBL" id="CP027850">
    <property type="protein sequence ID" value="AVQ03194.1"/>
    <property type="molecule type" value="Genomic_DNA"/>
</dbReference>
<dbReference type="InterPro" id="IPR012292">
    <property type="entry name" value="Globin/Proto"/>
</dbReference>
<organism evidence="8 9">
    <name type="scientific">Caulobacter segnis</name>
    <dbReference type="NCBI Taxonomy" id="88688"/>
    <lineage>
        <taxon>Bacteria</taxon>
        <taxon>Pseudomonadati</taxon>
        <taxon>Pseudomonadota</taxon>
        <taxon>Alphaproteobacteria</taxon>
        <taxon>Caulobacterales</taxon>
        <taxon>Caulobacteraceae</taxon>
        <taxon>Caulobacter</taxon>
    </lineage>
</organism>
<dbReference type="SMART" id="SM00283">
    <property type="entry name" value="MA"/>
    <property type="match status" value="1"/>
</dbReference>
<gene>
    <name evidence="8" type="ORF">B7G68_15850</name>
</gene>
<dbReference type="SUPFAM" id="SSF58104">
    <property type="entry name" value="Methyl-accepting chemotaxis protein (MCP) signaling domain"/>
    <property type="match status" value="1"/>
</dbReference>
<dbReference type="RefSeq" id="WP_013080185.1">
    <property type="nucleotide sequence ID" value="NZ_CP027850.1"/>
</dbReference>
<dbReference type="CDD" id="cd01068">
    <property type="entry name" value="globin_sensor"/>
    <property type="match status" value="1"/>
</dbReference>
<dbReference type="PROSITE" id="PS50111">
    <property type="entry name" value="CHEMOTAXIS_TRANSDUC_2"/>
    <property type="match status" value="1"/>
</dbReference>
<keyword evidence="4" id="KW-0175">Coiled coil</keyword>
<keyword evidence="1" id="KW-0145">Chemotaxis</keyword>
<feature type="coiled-coil region" evidence="4">
    <location>
        <begin position="250"/>
        <end position="277"/>
    </location>
</feature>
<feature type="domain" description="Methyl-accepting transducer" evidence="6">
    <location>
        <begin position="238"/>
        <end position="467"/>
    </location>
</feature>
<comment type="similarity">
    <text evidence="2">Belongs to the methyl-accepting chemotaxis (MCP) protein family.</text>
</comment>
<dbReference type="PANTHER" id="PTHR43531">
    <property type="entry name" value="PROTEIN ICFG"/>
    <property type="match status" value="1"/>
</dbReference>
<dbReference type="Proteomes" id="UP000240527">
    <property type="component" value="Chromosome"/>
</dbReference>
<dbReference type="PRINTS" id="PR00260">
    <property type="entry name" value="CHEMTRNSDUCR"/>
</dbReference>
<dbReference type="Pfam" id="PF11563">
    <property type="entry name" value="Protoglobin"/>
    <property type="match status" value="1"/>
</dbReference>
<evidence type="ECO:0000259" key="7">
    <source>
        <dbReference type="PROSITE" id="PS50885"/>
    </source>
</evidence>
<dbReference type="InterPro" id="IPR044398">
    <property type="entry name" value="Globin-sensor_dom"/>
</dbReference>
<evidence type="ECO:0000256" key="4">
    <source>
        <dbReference type="SAM" id="Coils"/>
    </source>
</evidence>
<accession>A0ABM6TJ14</accession>
<evidence type="ECO:0000256" key="2">
    <source>
        <dbReference type="ARBA" id="ARBA00029447"/>
    </source>
</evidence>
<dbReference type="Gene3D" id="1.10.490.10">
    <property type="entry name" value="Globins"/>
    <property type="match status" value="1"/>
</dbReference>
<evidence type="ECO:0000259" key="6">
    <source>
        <dbReference type="PROSITE" id="PS50111"/>
    </source>
</evidence>
<evidence type="ECO:0000256" key="1">
    <source>
        <dbReference type="ARBA" id="ARBA00022500"/>
    </source>
</evidence>